<evidence type="ECO:0000256" key="1">
    <source>
        <dbReference type="SAM" id="MobiDB-lite"/>
    </source>
</evidence>
<organism evidence="2 3">
    <name type="scientific">[Ruminococcus] lactaris CC59_002D</name>
    <dbReference type="NCBI Taxonomy" id="1073376"/>
    <lineage>
        <taxon>Bacteria</taxon>
        <taxon>Bacillati</taxon>
        <taxon>Bacillota</taxon>
        <taxon>Clostridia</taxon>
        <taxon>Lachnospirales</taxon>
        <taxon>Lachnospiraceae</taxon>
        <taxon>Mediterraneibacter</taxon>
    </lineage>
</organism>
<dbReference type="Proteomes" id="UP000018683">
    <property type="component" value="Unassembled WGS sequence"/>
</dbReference>
<accession>V8CD57</accession>
<sequence>MIAAQRLESTTGTGRKNRNRKEEQKPEGRTETGK</sequence>
<evidence type="ECO:0000313" key="2">
    <source>
        <dbReference type="EMBL" id="ETD25299.1"/>
    </source>
</evidence>
<gene>
    <name evidence="2" type="ORF">HMPREF1202_00495</name>
</gene>
<name>V8CD57_9FIRM</name>
<reference evidence="2 3" key="1">
    <citation type="submission" date="2013-10" db="EMBL/GenBank/DDBJ databases">
        <title>The Genome Sequence of Ruminococcus lactaris CC59_002D.</title>
        <authorList>
            <consortium name="The Broad Institute Genomics Platform"/>
            <person name="Earl A."/>
            <person name="Allen-Vercoe E."/>
            <person name="Daigneault M."/>
            <person name="Young S.K."/>
            <person name="Zeng Q."/>
            <person name="Gargeya S."/>
            <person name="Fitzgerald M."/>
            <person name="Abouelleil A."/>
            <person name="Alvarado L."/>
            <person name="Chapman S.B."/>
            <person name="Gainer-Dewar J."/>
            <person name="Goldberg J."/>
            <person name="Griggs A."/>
            <person name="Gujja S."/>
            <person name="Hansen M."/>
            <person name="Howarth C."/>
            <person name="Imamovic A."/>
            <person name="Ireland A."/>
            <person name="Larimer J."/>
            <person name="McCowan C."/>
            <person name="Murphy C."/>
            <person name="Pearson M."/>
            <person name="Poon T.W."/>
            <person name="Priest M."/>
            <person name="Roberts A."/>
            <person name="Saif S."/>
            <person name="Shea T."/>
            <person name="Sykes S."/>
            <person name="Wortman J."/>
            <person name="Nusbaum C."/>
            <person name="Birren B."/>
        </authorList>
    </citation>
    <scope>NUCLEOTIDE SEQUENCE [LARGE SCALE GENOMIC DNA]</scope>
    <source>
        <strain evidence="2 3">CC59_002D</strain>
    </source>
</reference>
<evidence type="ECO:0000313" key="3">
    <source>
        <dbReference type="Proteomes" id="UP000018683"/>
    </source>
</evidence>
<dbReference type="EMBL" id="AZJE01000006">
    <property type="protein sequence ID" value="ETD25299.1"/>
    <property type="molecule type" value="Genomic_DNA"/>
</dbReference>
<dbReference type="HOGENOM" id="CLU_3375733_0_0_9"/>
<proteinExistence type="predicted"/>
<feature type="region of interest" description="Disordered" evidence="1">
    <location>
        <begin position="1"/>
        <end position="34"/>
    </location>
</feature>
<dbReference type="AlphaFoldDB" id="V8CD57"/>
<feature type="compositionally biased region" description="Basic and acidic residues" evidence="1">
    <location>
        <begin position="20"/>
        <end position="34"/>
    </location>
</feature>
<comment type="caution">
    <text evidence="2">The sequence shown here is derived from an EMBL/GenBank/DDBJ whole genome shotgun (WGS) entry which is preliminary data.</text>
</comment>
<protein>
    <submittedName>
        <fullName evidence="2">Uncharacterized protein</fullName>
    </submittedName>
</protein>